<dbReference type="EMBL" id="PVXP01000009">
    <property type="protein sequence ID" value="PRR85979.1"/>
    <property type="molecule type" value="Genomic_DNA"/>
</dbReference>
<evidence type="ECO:0000256" key="1">
    <source>
        <dbReference type="SAM" id="Phobius"/>
    </source>
</evidence>
<gene>
    <name evidence="2" type="ORF">CLLU_10070</name>
</gene>
<sequence length="140" mass="16524">MDIKWIYKYSLKPTEFKNTIKNMSIEYVKINIEQRKIFKIALKDAAIDLEKLALLSLIFVVLPIIINGIANKINKKFQEYSNFIDGYDFQIIVGFVVYIIMARFVINSIRQYRKIKLFLEVIEHVNDGKIIVYKDGKKLK</sequence>
<dbReference type="Proteomes" id="UP000237798">
    <property type="component" value="Unassembled WGS sequence"/>
</dbReference>
<keyword evidence="3" id="KW-1185">Reference proteome</keyword>
<dbReference type="RefSeq" id="WP_106008487.1">
    <property type="nucleotide sequence ID" value="NZ_PVXP01000009.1"/>
</dbReference>
<keyword evidence="1" id="KW-1133">Transmembrane helix</keyword>
<evidence type="ECO:0000313" key="3">
    <source>
        <dbReference type="Proteomes" id="UP000237798"/>
    </source>
</evidence>
<protein>
    <submittedName>
        <fullName evidence="2">Uncharacterized protein</fullName>
    </submittedName>
</protein>
<name>A0A2T0BQ29_9CLOT</name>
<organism evidence="2 3">
    <name type="scientific">Clostridium luticellarii</name>
    <dbReference type="NCBI Taxonomy" id="1691940"/>
    <lineage>
        <taxon>Bacteria</taxon>
        <taxon>Bacillati</taxon>
        <taxon>Bacillota</taxon>
        <taxon>Clostridia</taxon>
        <taxon>Eubacteriales</taxon>
        <taxon>Clostridiaceae</taxon>
        <taxon>Clostridium</taxon>
    </lineage>
</organism>
<keyword evidence="1" id="KW-0812">Transmembrane</keyword>
<accession>A0A2T0BQ29</accession>
<reference evidence="2 3" key="1">
    <citation type="submission" date="2018-03" db="EMBL/GenBank/DDBJ databases">
        <title>Genome sequence of Clostridium luticellarii DSM 29923.</title>
        <authorList>
            <person name="Poehlein A."/>
            <person name="Daniel R."/>
        </authorList>
    </citation>
    <scope>NUCLEOTIDE SEQUENCE [LARGE SCALE GENOMIC DNA]</scope>
    <source>
        <strain evidence="2 3">DSM 29923</strain>
    </source>
</reference>
<comment type="caution">
    <text evidence="2">The sequence shown here is derived from an EMBL/GenBank/DDBJ whole genome shotgun (WGS) entry which is preliminary data.</text>
</comment>
<feature type="transmembrane region" description="Helical" evidence="1">
    <location>
        <begin position="52"/>
        <end position="69"/>
    </location>
</feature>
<evidence type="ECO:0000313" key="2">
    <source>
        <dbReference type="EMBL" id="PRR85979.1"/>
    </source>
</evidence>
<keyword evidence="1" id="KW-0472">Membrane</keyword>
<dbReference type="AlphaFoldDB" id="A0A2T0BQ29"/>
<feature type="transmembrane region" description="Helical" evidence="1">
    <location>
        <begin position="89"/>
        <end position="106"/>
    </location>
</feature>
<proteinExistence type="predicted"/>